<evidence type="ECO:0000313" key="3">
    <source>
        <dbReference type="Proteomes" id="UP000245992"/>
    </source>
</evidence>
<dbReference type="AlphaFoldDB" id="A0A2T7SMN2"/>
<accession>A0A2T7SMN2</accession>
<dbReference type="Gene3D" id="3.40.50.720">
    <property type="entry name" value="NAD(P)-binding Rossmann-like Domain"/>
    <property type="match status" value="1"/>
</dbReference>
<dbReference type="Pfam" id="PF13460">
    <property type="entry name" value="NAD_binding_10"/>
    <property type="match status" value="1"/>
</dbReference>
<dbReference type="STRING" id="1440053.GCA_000718095_02488"/>
<gene>
    <name evidence="2" type="ORF">Y717_13185</name>
</gene>
<proteinExistence type="predicted"/>
<dbReference type="OrthoDB" id="116343at2"/>
<dbReference type="InterPro" id="IPR036291">
    <property type="entry name" value="NAD(P)-bd_dom_sf"/>
</dbReference>
<dbReference type="SUPFAM" id="SSF51735">
    <property type="entry name" value="NAD(P)-binding Rossmann-fold domains"/>
    <property type="match status" value="1"/>
</dbReference>
<dbReference type="InterPro" id="IPR051604">
    <property type="entry name" value="Ergot_Alk_Oxidoreductase"/>
</dbReference>
<protein>
    <submittedName>
        <fullName evidence="2">NmrA family transcriptional regulator</fullName>
    </submittedName>
</protein>
<comment type="caution">
    <text evidence="2">The sequence shown here is derived from an EMBL/GenBank/DDBJ whole genome shotgun (WGS) entry which is preliminary data.</text>
</comment>
<dbReference type="RefSeq" id="WP_030351599.1">
    <property type="nucleotide sequence ID" value="NZ_AZSP01000393.1"/>
</dbReference>
<dbReference type="InterPro" id="IPR016040">
    <property type="entry name" value="NAD(P)-bd_dom"/>
</dbReference>
<name>A0A2T7SMN2_9ACTN</name>
<dbReference type="Gene3D" id="3.90.25.10">
    <property type="entry name" value="UDP-galactose 4-epimerase, domain 1"/>
    <property type="match status" value="1"/>
</dbReference>
<dbReference type="EMBL" id="AZSP01000393">
    <property type="protein sequence ID" value="PVE04182.1"/>
    <property type="molecule type" value="Genomic_DNA"/>
</dbReference>
<dbReference type="PANTHER" id="PTHR43162">
    <property type="match status" value="1"/>
</dbReference>
<keyword evidence="3" id="KW-1185">Reference proteome</keyword>
<evidence type="ECO:0000259" key="1">
    <source>
        <dbReference type="Pfam" id="PF13460"/>
    </source>
</evidence>
<organism evidence="2 3">
    <name type="scientific">Streptomyces scopuliridis RB72</name>
    <dbReference type="NCBI Taxonomy" id="1440053"/>
    <lineage>
        <taxon>Bacteria</taxon>
        <taxon>Bacillati</taxon>
        <taxon>Actinomycetota</taxon>
        <taxon>Actinomycetes</taxon>
        <taxon>Kitasatosporales</taxon>
        <taxon>Streptomycetaceae</taxon>
        <taxon>Streptomyces</taxon>
    </lineage>
</organism>
<feature type="domain" description="NAD(P)-binding" evidence="1">
    <location>
        <begin position="6"/>
        <end position="174"/>
    </location>
</feature>
<dbReference type="Proteomes" id="UP000245992">
    <property type="component" value="Unassembled WGS sequence"/>
</dbReference>
<dbReference type="PANTHER" id="PTHR43162:SF1">
    <property type="entry name" value="PRESTALK A DIFFERENTIATION PROTEIN A"/>
    <property type="match status" value="1"/>
</dbReference>
<reference evidence="2 3" key="1">
    <citation type="submission" date="2013-12" db="EMBL/GenBank/DDBJ databases">
        <title>Annotated genome of Streptomyces scopuliridis.</title>
        <authorList>
            <person name="Olson J.B."/>
        </authorList>
    </citation>
    <scope>NUCLEOTIDE SEQUENCE [LARGE SCALE GENOMIC DNA]</scope>
    <source>
        <strain evidence="2 3">RB72</strain>
    </source>
</reference>
<evidence type="ECO:0000313" key="2">
    <source>
        <dbReference type="EMBL" id="PVE04182.1"/>
    </source>
</evidence>
<sequence>MIVVTGATGNVGQALVELLAGAGERVTAVSRRAPESGVLPAGVVHRAVDLADADGLAPALEGADALFLLVAGEDPEAILSAAKAGGVRRVVLLSSQGAGTRPDAYRHPVAFETAVKGSGLEWTVLRPGGFATNTFQWAQSVREQRTVVAPFADVALPVIDPADIAAVAAVALREDGHDGRTYVLTGPAALSPRRRAQVIAEALGEPVRFVEQTPEDARAQLLGFMPEPVVAATLAILGAPTAAEQAVSPDVEKVLGRAPRSFAEWTVRNLPAFR</sequence>